<comment type="caution">
    <text evidence="2">The sequence shown here is derived from an EMBL/GenBank/DDBJ whole genome shotgun (WGS) entry which is preliminary data.</text>
</comment>
<evidence type="ECO:0000313" key="3">
    <source>
        <dbReference type="Proteomes" id="UP000694660"/>
    </source>
</evidence>
<reference evidence="3" key="1">
    <citation type="journal article" date="2022" name="ISME J.">
        <title>Genetic and phylogenetic analysis of dissimilatory iodate-reducing bacteria identifies potential niches across the world's oceans.</title>
        <authorList>
            <person name="Reyes-Umana V."/>
            <person name="Henning Z."/>
            <person name="Lee K."/>
            <person name="Barnum T.P."/>
            <person name="Coates J.D."/>
        </authorList>
    </citation>
    <scope>NUCLEOTIDE SEQUENCE [LARGE SCALE GENOMIC DNA]</scope>
    <source>
        <strain evidence="3">IR12</strain>
    </source>
</reference>
<dbReference type="EMBL" id="JAEKFT010000021">
    <property type="protein sequence ID" value="MBT0962838.1"/>
    <property type="molecule type" value="Genomic_DNA"/>
</dbReference>
<dbReference type="InterPro" id="IPR016181">
    <property type="entry name" value="Acyl_CoA_acyltransferase"/>
</dbReference>
<feature type="domain" description="N-acetyltransferase" evidence="1">
    <location>
        <begin position="1"/>
        <end position="156"/>
    </location>
</feature>
<dbReference type="RefSeq" id="WP_214362790.1">
    <property type="nucleotide sequence ID" value="NZ_JAEKFT010000021.1"/>
</dbReference>
<evidence type="ECO:0000259" key="1">
    <source>
        <dbReference type="PROSITE" id="PS51186"/>
    </source>
</evidence>
<dbReference type="CDD" id="cd04301">
    <property type="entry name" value="NAT_SF"/>
    <property type="match status" value="1"/>
</dbReference>
<dbReference type="Gene3D" id="3.40.630.30">
    <property type="match status" value="1"/>
</dbReference>
<dbReference type="GO" id="GO:0016747">
    <property type="term" value="F:acyltransferase activity, transferring groups other than amino-acyl groups"/>
    <property type="evidence" value="ECO:0007669"/>
    <property type="project" value="InterPro"/>
</dbReference>
<dbReference type="PROSITE" id="PS51186">
    <property type="entry name" value="GNAT"/>
    <property type="match status" value="1"/>
</dbReference>
<dbReference type="SUPFAM" id="SSF55729">
    <property type="entry name" value="Acyl-CoA N-acyltransferases (Nat)"/>
    <property type="match status" value="1"/>
</dbReference>
<accession>A0A944DH98</accession>
<dbReference type="AlphaFoldDB" id="A0A944DH98"/>
<gene>
    <name evidence="2" type="ORF">I8J34_16775</name>
</gene>
<dbReference type="Pfam" id="PF00583">
    <property type="entry name" value="Acetyltransf_1"/>
    <property type="match status" value="1"/>
</dbReference>
<proteinExistence type="predicted"/>
<evidence type="ECO:0000313" key="2">
    <source>
        <dbReference type="EMBL" id="MBT0962838.1"/>
    </source>
</evidence>
<dbReference type="Proteomes" id="UP000694660">
    <property type="component" value="Unassembled WGS sequence"/>
</dbReference>
<dbReference type="InterPro" id="IPR000182">
    <property type="entry name" value="GNAT_dom"/>
</dbReference>
<name>A0A944DH98_DENI1</name>
<sequence length="179" mass="19318">MHFSNTIAGHEDALIALFTNTFTASEGAEEGARIGSLVRTMLHDTPPQDLLVFTAGDEGRIVGGIFFSRMRFAQDARTVFILGPVAVATEAQGKGIGQQLLKHGLAALRDAGVDAALTYGDPNYYMRVGFRQISEADARPPFKLQHPEGWMGQSLSERPLTPLKGASRCVAALSDPAFW</sequence>
<protein>
    <submittedName>
        <fullName evidence="2">N-acetyltransferase</fullName>
    </submittedName>
</protein>
<keyword evidence="3" id="KW-1185">Reference proteome</keyword>
<organism evidence="2 3">
    <name type="scientific">Denitromonas iodatirespirans</name>
    <dbReference type="NCBI Taxonomy" id="2795389"/>
    <lineage>
        <taxon>Bacteria</taxon>
        <taxon>Pseudomonadati</taxon>
        <taxon>Pseudomonadota</taxon>
        <taxon>Betaproteobacteria</taxon>
        <taxon>Rhodocyclales</taxon>
        <taxon>Zoogloeaceae</taxon>
        <taxon>Denitromonas</taxon>
    </lineage>
</organism>